<reference evidence="1 2" key="1">
    <citation type="journal article" date="2016" name="Environ. Microbiol.">
        <title>New Methyloceanibacter diversity from North Sea sediments includes methanotroph containing solely the soluble methane monooxygenase.</title>
        <authorList>
            <person name="Vekeman B."/>
            <person name="Kerckhof F.M."/>
            <person name="Cremers G."/>
            <person name="de Vos P."/>
            <person name="Vandamme P."/>
            <person name="Boon N."/>
            <person name="Op den Camp H.J."/>
            <person name="Heylen K."/>
        </authorList>
    </citation>
    <scope>NUCLEOTIDE SEQUENCE [LARGE SCALE GENOMIC DNA]</scope>
    <source>
        <strain evidence="1 2">R-67175</strain>
    </source>
</reference>
<evidence type="ECO:0000313" key="1">
    <source>
        <dbReference type="EMBL" id="ODR96185.1"/>
    </source>
</evidence>
<accession>A0A1E3VRN2</accession>
<dbReference type="STRING" id="1774969.AUC69_15620"/>
<dbReference type="EMBL" id="LPWF01000030">
    <property type="protein sequence ID" value="ODR96185.1"/>
    <property type="molecule type" value="Genomic_DNA"/>
</dbReference>
<organism evidence="1 2">
    <name type="scientific">Methyloceanibacter superfactus</name>
    <dbReference type="NCBI Taxonomy" id="1774969"/>
    <lineage>
        <taxon>Bacteria</taxon>
        <taxon>Pseudomonadati</taxon>
        <taxon>Pseudomonadota</taxon>
        <taxon>Alphaproteobacteria</taxon>
        <taxon>Hyphomicrobiales</taxon>
        <taxon>Hyphomicrobiaceae</taxon>
        <taxon>Methyloceanibacter</taxon>
    </lineage>
</organism>
<comment type="caution">
    <text evidence="1">The sequence shown here is derived from an EMBL/GenBank/DDBJ whole genome shotgun (WGS) entry which is preliminary data.</text>
</comment>
<evidence type="ECO:0000313" key="2">
    <source>
        <dbReference type="Proteomes" id="UP000094472"/>
    </source>
</evidence>
<protein>
    <submittedName>
        <fullName evidence="1">Uncharacterized protein</fullName>
    </submittedName>
</protein>
<dbReference type="AlphaFoldDB" id="A0A1E3VRN2"/>
<keyword evidence="2" id="KW-1185">Reference proteome</keyword>
<proteinExistence type="predicted"/>
<gene>
    <name evidence="1" type="ORF">AUC69_15620</name>
</gene>
<name>A0A1E3VRN2_9HYPH</name>
<sequence>MGEPPDLHFVQLMQRVGVCGDRRHSLLDGPMGRGVACRLGQLGLELGRGLGRRHSEPPSPFGEVLAVGPHEHLCVGGRRQRQLEPVIGEGHAAVAGIEVKAKPAFPQRRAVAAAKRRHQQLGCRPVDVEELRAIARLAPFEHVAPIGIVGRGAHVIGDEIEHDAHAFGAERRRHALEGFVPAETGIDHPIVDHVIAVGRTRLGLEDRRGIEMADAEARQIRRELGARSKVMPLRNCRR</sequence>
<dbReference type="Proteomes" id="UP000094472">
    <property type="component" value="Unassembled WGS sequence"/>
</dbReference>